<reference evidence="1" key="1">
    <citation type="submission" date="2020-10" db="EMBL/GenBank/DDBJ databases">
        <authorList>
            <person name="Gilroy R."/>
        </authorList>
    </citation>
    <scope>NUCLEOTIDE SEQUENCE</scope>
    <source>
        <strain evidence="1">CHK176-6737</strain>
    </source>
</reference>
<evidence type="ECO:0000313" key="1">
    <source>
        <dbReference type="EMBL" id="HIU68395.1"/>
    </source>
</evidence>
<dbReference type="EMBL" id="DVNM01000002">
    <property type="protein sequence ID" value="HIU68395.1"/>
    <property type="molecule type" value="Genomic_DNA"/>
</dbReference>
<organism evidence="1 2">
    <name type="scientific">Candidatus Scybalenecus merdavium</name>
    <dbReference type="NCBI Taxonomy" id="2840939"/>
    <lineage>
        <taxon>Bacteria</taxon>
        <taxon>Bacillati</taxon>
        <taxon>Bacillota</taxon>
        <taxon>Clostridia</taxon>
        <taxon>Eubacteriales</taxon>
        <taxon>Oscillospiraceae</taxon>
        <taxon>Oscillospiraceae incertae sedis</taxon>
        <taxon>Candidatus Scybalenecus</taxon>
    </lineage>
</organism>
<gene>
    <name evidence="1" type="ORF">IAD23_00375</name>
</gene>
<dbReference type="AlphaFoldDB" id="A0A9D1MTF1"/>
<proteinExistence type="predicted"/>
<comment type="caution">
    <text evidence="1">The sequence shown here is derived from an EMBL/GenBank/DDBJ whole genome shotgun (WGS) entry which is preliminary data.</text>
</comment>
<dbReference type="Proteomes" id="UP000824125">
    <property type="component" value="Unassembled WGS sequence"/>
</dbReference>
<evidence type="ECO:0000313" key="2">
    <source>
        <dbReference type="Proteomes" id="UP000824125"/>
    </source>
</evidence>
<protein>
    <submittedName>
        <fullName evidence="1">Uncharacterized protein</fullName>
    </submittedName>
</protein>
<name>A0A9D1MTF1_9FIRM</name>
<accession>A0A9D1MTF1</accession>
<sequence length="192" mass="22166">MQAKNIILSITQSDLENAQKIYDGHRFDDPFLRKYEPDVLVHTTTYENWKSIEKDQCLKCWNILKNEKPNWEKSPIGQRLADPDDFRNFIMLSDGSPASETIVLSKNCGKIITNQDTPYITGARLYFDSKKLACDGLLIRDGIHFQVLNELALKPYLLWAATWETVGLKSSISTPKEFAEKSNQMFDRLFRV</sequence>
<reference evidence="1" key="2">
    <citation type="journal article" date="2021" name="PeerJ">
        <title>Extensive microbial diversity within the chicken gut microbiome revealed by metagenomics and culture.</title>
        <authorList>
            <person name="Gilroy R."/>
            <person name="Ravi A."/>
            <person name="Getino M."/>
            <person name="Pursley I."/>
            <person name="Horton D.L."/>
            <person name="Alikhan N.F."/>
            <person name="Baker D."/>
            <person name="Gharbi K."/>
            <person name="Hall N."/>
            <person name="Watson M."/>
            <person name="Adriaenssens E.M."/>
            <person name="Foster-Nyarko E."/>
            <person name="Jarju S."/>
            <person name="Secka A."/>
            <person name="Antonio M."/>
            <person name="Oren A."/>
            <person name="Chaudhuri R.R."/>
            <person name="La Ragione R."/>
            <person name="Hildebrand F."/>
            <person name="Pallen M.J."/>
        </authorList>
    </citation>
    <scope>NUCLEOTIDE SEQUENCE</scope>
    <source>
        <strain evidence="1">CHK176-6737</strain>
    </source>
</reference>